<accession>A0A444WJ43</accession>
<keyword evidence="5 6" id="KW-0472">Membrane</keyword>
<keyword evidence="2" id="KW-1003">Cell membrane</keyword>
<sequence>MNKTVSINLGGFFFHIDEDAYQKLTRYFDAIKRSLTPDGKEEIMNDIEGRIAELLSEKLKNDKQVVSIREIDDIIAIMGQPEDYKIDEETTGSSSYSSSSQTYFAPGYTKTKKFYRDGDRGMIGGVCAGVAHYFRIDPLWVRIIFIITLFISFGTSIFVYLLLWILIPKAITTTEKLEMTGEPINITNIEKKVREEIDNISSKFQSVDYNKLGNDAKTGAERIGSGIGNVFLAIFKAISKVIGALITIFAAITLGSLIIFFFTVLFTSGIPGGPWHELMNIANYTETPLWILGLLFFITIGIPFFFLFLLGLKILIENPRPIGNTTKYTLLAIWLIAVAFSIYLGIRQATEVAYEGKTMQKEEILLTPRDTLNIKFRYDEYFAKTVDQNTDFRFVQDTTGTNLLYSNSVELYFMKTDAQTPYLQVEKVAEGGSINEARERAEKINYSFDLQGNNLTLDNYITTEVGNKFRNQKVKVYVYIPEGTILNADKSIRHYHRSYYSLYIPYNDQDHIYKLVKDELECLDCPVEGESGDSVDTDVVAHGHIMISEGNADINIKVTEKPKDTINK</sequence>
<dbReference type="OrthoDB" id="5772680at2"/>
<dbReference type="EMBL" id="JUIW01000001">
    <property type="protein sequence ID" value="RYJ45702.1"/>
    <property type="molecule type" value="Genomic_DNA"/>
</dbReference>
<feature type="transmembrane region" description="Helical" evidence="6">
    <location>
        <begin position="328"/>
        <end position="346"/>
    </location>
</feature>
<dbReference type="PANTHER" id="PTHR33885:SF3">
    <property type="entry name" value="PHAGE SHOCK PROTEIN C"/>
    <property type="match status" value="1"/>
</dbReference>
<name>A0A444WJ43_9FLAO</name>
<gene>
    <name evidence="10" type="ORF">NU09_0294</name>
</gene>
<feature type="transmembrane region" description="Helical" evidence="6">
    <location>
        <begin position="139"/>
        <end position="167"/>
    </location>
</feature>
<feature type="transmembrane region" description="Helical" evidence="6">
    <location>
        <begin position="241"/>
        <end position="270"/>
    </location>
</feature>
<evidence type="ECO:0000313" key="11">
    <source>
        <dbReference type="Proteomes" id="UP000289775"/>
    </source>
</evidence>
<feature type="domain" description="PspC-related ToastRack" evidence="9">
    <location>
        <begin position="395"/>
        <end position="527"/>
    </location>
</feature>
<dbReference type="Pfam" id="PF04024">
    <property type="entry name" value="PspC"/>
    <property type="match status" value="1"/>
</dbReference>
<proteinExistence type="predicted"/>
<keyword evidence="3 6" id="KW-0812">Transmembrane</keyword>
<dbReference type="InterPro" id="IPR054321">
    <property type="entry name" value="PspC-rel_TM"/>
</dbReference>
<evidence type="ECO:0000259" key="8">
    <source>
        <dbReference type="Pfam" id="PF22571"/>
    </source>
</evidence>
<evidence type="ECO:0000256" key="6">
    <source>
        <dbReference type="SAM" id="Phobius"/>
    </source>
</evidence>
<evidence type="ECO:0000259" key="9">
    <source>
        <dbReference type="Pfam" id="PF22744"/>
    </source>
</evidence>
<keyword evidence="11" id="KW-1185">Reference proteome</keyword>
<comment type="caution">
    <text evidence="10">The sequence shown here is derived from an EMBL/GenBank/DDBJ whole genome shotgun (WGS) entry which is preliminary data.</text>
</comment>
<feature type="transmembrane region" description="Helical" evidence="6">
    <location>
        <begin position="290"/>
        <end position="316"/>
    </location>
</feature>
<dbReference type="RefSeq" id="WP_129749468.1">
    <property type="nucleotide sequence ID" value="NZ_JUIW01000001.1"/>
</dbReference>
<dbReference type="Pfam" id="PF22571">
    <property type="entry name" value="LiaI-LiaF-TM_PspC"/>
    <property type="match status" value="1"/>
</dbReference>
<dbReference type="PANTHER" id="PTHR33885">
    <property type="entry name" value="PHAGE SHOCK PROTEIN C"/>
    <property type="match status" value="1"/>
</dbReference>
<dbReference type="InterPro" id="IPR052027">
    <property type="entry name" value="PspC"/>
</dbReference>
<organism evidence="10 11">
    <name type="scientific">Flavobacterium beibuense</name>
    <dbReference type="NCBI Taxonomy" id="657326"/>
    <lineage>
        <taxon>Bacteria</taxon>
        <taxon>Pseudomonadati</taxon>
        <taxon>Bacteroidota</taxon>
        <taxon>Flavobacteriia</taxon>
        <taxon>Flavobacteriales</taxon>
        <taxon>Flavobacteriaceae</taxon>
        <taxon>Flavobacterium</taxon>
    </lineage>
</organism>
<dbReference type="Proteomes" id="UP000289775">
    <property type="component" value="Unassembled WGS sequence"/>
</dbReference>
<keyword evidence="4 6" id="KW-1133">Transmembrane helix</keyword>
<evidence type="ECO:0000256" key="5">
    <source>
        <dbReference type="ARBA" id="ARBA00023136"/>
    </source>
</evidence>
<feature type="domain" description="PspC-related transmembrane region" evidence="8">
    <location>
        <begin position="209"/>
        <end position="351"/>
    </location>
</feature>
<dbReference type="InterPro" id="IPR007168">
    <property type="entry name" value="Phageshock_PspC_N"/>
</dbReference>
<evidence type="ECO:0000256" key="3">
    <source>
        <dbReference type="ARBA" id="ARBA00022692"/>
    </source>
</evidence>
<evidence type="ECO:0000256" key="1">
    <source>
        <dbReference type="ARBA" id="ARBA00004162"/>
    </source>
</evidence>
<dbReference type="AlphaFoldDB" id="A0A444WJ43"/>
<dbReference type="InterPro" id="IPR054319">
    <property type="entry name" value="PspC-rel_ToastRack"/>
</dbReference>
<protein>
    <submittedName>
        <fullName evidence="10">Phage shock protein PspC</fullName>
    </submittedName>
</protein>
<evidence type="ECO:0000256" key="4">
    <source>
        <dbReference type="ARBA" id="ARBA00022989"/>
    </source>
</evidence>
<comment type="subcellular location">
    <subcellularLocation>
        <location evidence="1">Cell membrane</location>
        <topology evidence="1">Single-pass membrane protein</topology>
    </subcellularLocation>
</comment>
<dbReference type="Pfam" id="PF22744">
    <property type="entry name" value="Toast-rack_PspC-Cterm"/>
    <property type="match status" value="1"/>
</dbReference>
<evidence type="ECO:0000313" key="10">
    <source>
        <dbReference type="EMBL" id="RYJ45702.1"/>
    </source>
</evidence>
<dbReference type="GO" id="GO:0005886">
    <property type="term" value="C:plasma membrane"/>
    <property type="evidence" value="ECO:0007669"/>
    <property type="project" value="UniProtKB-SubCell"/>
</dbReference>
<evidence type="ECO:0000259" key="7">
    <source>
        <dbReference type="Pfam" id="PF04024"/>
    </source>
</evidence>
<feature type="domain" description="Phage shock protein PspC N-terminal" evidence="7">
    <location>
        <begin position="112"/>
        <end position="170"/>
    </location>
</feature>
<evidence type="ECO:0000256" key="2">
    <source>
        <dbReference type="ARBA" id="ARBA00022475"/>
    </source>
</evidence>
<reference evidence="10 11" key="1">
    <citation type="submission" date="2014-12" db="EMBL/GenBank/DDBJ databases">
        <title>Genome sequence of Flavobacterium beibuense RSKm HC5.</title>
        <authorList>
            <person name="Kim J.F."/>
            <person name="Song J.Y."/>
            <person name="Kwak M.-J."/>
            <person name="Lee S.-W."/>
        </authorList>
    </citation>
    <scope>NUCLEOTIDE SEQUENCE [LARGE SCALE GENOMIC DNA]</scope>
    <source>
        <strain evidence="10 11">RSKm HC5</strain>
    </source>
</reference>